<dbReference type="Gene3D" id="1.10.287.1150">
    <property type="entry name" value="TPP helical domain"/>
    <property type="match status" value="1"/>
</dbReference>
<dbReference type="Gene3D" id="3.40.50.11610">
    <property type="entry name" value="Multifunctional 2-oxoglutarate metabolism enzyme, C-terminal domain"/>
    <property type="match status" value="1"/>
</dbReference>
<dbReference type="InterPro" id="IPR031717">
    <property type="entry name" value="ODO-1/KGD_C"/>
</dbReference>
<accession>A0A9W8CJU7</accession>
<evidence type="ECO:0000256" key="2">
    <source>
        <dbReference type="ARBA" id="ARBA00006936"/>
    </source>
</evidence>
<dbReference type="NCBIfam" id="TIGR00239">
    <property type="entry name" value="2oxo_dh_E1"/>
    <property type="match status" value="1"/>
</dbReference>
<gene>
    <name evidence="6" type="ORF">LPJ64_003661</name>
</gene>
<dbReference type="PANTHER" id="PTHR23152">
    <property type="entry name" value="2-OXOGLUTARATE DEHYDROGENASE"/>
    <property type="match status" value="1"/>
</dbReference>
<dbReference type="NCBIfam" id="NF006914">
    <property type="entry name" value="PRK09404.1"/>
    <property type="match status" value="1"/>
</dbReference>
<dbReference type="EMBL" id="JANBOH010000149">
    <property type="protein sequence ID" value="KAJ1644677.1"/>
    <property type="molecule type" value="Genomic_DNA"/>
</dbReference>
<dbReference type="InterPro" id="IPR005475">
    <property type="entry name" value="Transketolase-like_Pyr-bd"/>
</dbReference>
<dbReference type="InterPro" id="IPR011603">
    <property type="entry name" value="2oxoglutarate_DH_E1"/>
</dbReference>
<dbReference type="InterPro" id="IPR042179">
    <property type="entry name" value="KGD_C_sf"/>
</dbReference>
<evidence type="ECO:0000256" key="3">
    <source>
        <dbReference type="ARBA" id="ARBA00023002"/>
    </source>
</evidence>
<dbReference type="InterPro" id="IPR029061">
    <property type="entry name" value="THDP-binding"/>
</dbReference>
<dbReference type="SMART" id="SM00861">
    <property type="entry name" value="Transket_pyr"/>
    <property type="match status" value="1"/>
</dbReference>
<reference evidence="6" key="1">
    <citation type="submission" date="2022-07" db="EMBL/GenBank/DDBJ databases">
        <title>Phylogenomic reconstructions and comparative analyses of Kickxellomycotina fungi.</title>
        <authorList>
            <person name="Reynolds N.K."/>
            <person name="Stajich J.E."/>
            <person name="Barry K."/>
            <person name="Grigoriev I.V."/>
            <person name="Crous P."/>
            <person name="Smith M.E."/>
        </authorList>
    </citation>
    <scope>NUCLEOTIDE SEQUENCE</scope>
    <source>
        <strain evidence="6">NBRC 105413</strain>
    </source>
</reference>
<evidence type="ECO:0000313" key="7">
    <source>
        <dbReference type="Proteomes" id="UP001145021"/>
    </source>
</evidence>
<protein>
    <recommendedName>
        <fullName evidence="5">Transketolase-like pyrimidine-binding domain-containing protein</fullName>
    </recommendedName>
</protein>
<dbReference type="Proteomes" id="UP001145021">
    <property type="component" value="Unassembled WGS sequence"/>
</dbReference>
<dbReference type="Pfam" id="PF00676">
    <property type="entry name" value="E1_dh"/>
    <property type="match status" value="1"/>
</dbReference>
<dbReference type="SUPFAM" id="SSF52518">
    <property type="entry name" value="Thiamin diphosphate-binding fold (THDP-binding)"/>
    <property type="match status" value="2"/>
</dbReference>
<dbReference type="Gene3D" id="3.40.50.12470">
    <property type="match status" value="1"/>
</dbReference>
<name>A0A9W8CJU7_9FUNG</name>
<dbReference type="InterPro" id="IPR001017">
    <property type="entry name" value="DH_E1"/>
</dbReference>
<dbReference type="GO" id="GO:0016624">
    <property type="term" value="F:oxidoreductase activity, acting on the aldehyde or oxo group of donors, disulfide as acceptor"/>
    <property type="evidence" value="ECO:0007669"/>
    <property type="project" value="InterPro"/>
</dbReference>
<dbReference type="GO" id="GO:0030976">
    <property type="term" value="F:thiamine pyrophosphate binding"/>
    <property type="evidence" value="ECO:0007669"/>
    <property type="project" value="InterPro"/>
</dbReference>
<proteinExistence type="inferred from homology"/>
<comment type="similarity">
    <text evidence="2">Belongs to the alpha-ketoglutarate dehydrogenase family.</text>
</comment>
<evidence type="ECO:0000256" key="4">
    <source>
        <dbReference type="ARBA" id="ARBA00023052"/>
    </source>
</evidence>
<keyword evidence="7" id="KW-1185">Reference proteome</keyword>
<evidence type="ECO:0000313" key="6">
    <source>
        <dbReference type="EMBL" id="KAJ1644677.1"/>
    </source>
</evidence>
<evidence type="ECO:0000259" key="5">
    <source>
        <dbReference type="SMART" id="SM00861"/>
    </source>
</evidence>
<comment type="caution">
    <text evidence="6">The sequence shown here is derived from an EMBL/GenBank/DDBJ whole genome shotgun (WGS) entry which is preliminary data.</text>
</comment>
<comment type="cofactor">
    <cofactor evidence="1">
        <name>thiamine diphosphate</name>
        <dbReference type="ChEBI" id="CHEBI:58937"/>
    </cofactor>
</comment>
<dbReference type="Gene3D" id="3.40.50.970">
    <property type="match status" value="1"/>
</dbReference>
<feature type="domain" description="Transketolase-like pyrimidine-binding" evidence="5">
    <location>
        <begin position="597"/>
        <end position="819"/>
    </location>
</feature>
<keyword evidence="4" id="KW-0786">Thiamine pyrophosphate</keyword>
<sequence length="1026" mass="114630">MLRARVSARRAGIASLHNMGVSLLRGFTQKTVRPITRLQPVLLFTNNYHDNAEYGYFPVPRVQTENYTSEELDNRQKNANLLQLVNAYRRYGHLVSNLDPLALQRSEVIEELSADMYGLIEESKLYNVEGIIALSHELPTKASLLSIISALQKIYCKNISYEFEHISSAATRKWFAKFVESLDTQDVRMRYERFHELLVKVEDFETFMQKKLPNVKRYGLEGSESVAVLLDQIIYEGAQLGISEVVAGLTHRGRMSLLAALFEYPRDELLRKLHGGSEFPNDSPHTGDMLVDLAKPGTISYPDIASAINVDVLWNACHLESGTPVGMGKSRAKDIKIARKKKDPNYIIGDNVLSVTLHGDSSFAGQGIVAESLGMSGLSHFTNGGTIHIINNNQIGYTTPSSHTRMTRYASDIAKSFDMPIIHVNGENPEEVARAAHIAVAYRQKFRRDIVIDMWTFRKRGHNEIDEPSFTQPGMYNTIRARKSIPAQFEEKLITSGKLTKEQAELIRRDWLNALNVAFVSSAACDPVEPEKSLDWKLLTQSNGGYPVERPTGVDVAALYQVGIDSVAQRSDIKVHPRIERFHIKPRLRRLHDGNGIDWATAEALAFGTLLREGYNVRLSGQDVGRGTFSQRHVMFVCQETEKVYIPLNSMDGAANTNKEQNQKSQELGSSSFGKLEIVNSNLCEEAVVGFEYGVSTEDPFTLAIWEAQFGDFYNNSQAIVDGYIVSGETKWSQQNGLVMLLPHGFDGGGPDHSSCRLERHLMLSNDPLDGHLQTGFLPNVFVTYPSTPAQFFHLLRRQVKRNFRKPLIVAGPKTMLRLASATSSLSEMGPGTKFQPVLDDTSVHDPRIVQRVMMVSGKLYYDLAKIKSEHPLGEHIAIVRVEELSPFPREALYNTLAKYTSASDFVWVQEEPRNAGAYLFVAPRIKQLLPEHVQLRYVGRPEHAATCSGVETQQAAEHAQLTSEAFEGLHGLVADLVIDNINIQHSQPAVTASSSMKKPSSNILPASVQHRWSARPIYAAQSSEQ</sequence>
<dbReference type="GO" id="GO:0006091">
    <property type="term" value="P:generation of precursor metabolites and energy"/>
    <property type="evidence" value="ECO:0007669"/>
    <property type="project" value="UniProtKB-ARBA"/>
</dbReference>
<evidence type="ECO:0000256" key="1">
    <source>
        <dbReference type="ARBA" id="ARBA00001964"/>
    </source>
</evidence>
<dbReference type="PANTHER" id="PTHR23152:SF4">
    <property type="entry name" value="2-OXOADIPATE DEHYDROGENASE COMPLEX COMPONENT E1"/>
    <property type="match status" value="1"/>
</dbReference>
<dbReference type="AlphaFoldDB" id="A0A9W8CJU7"/>
<keyword evidence="3" id="KW-0560">Oxidoreductase</keyword>
<organism evidence="6 7">
    <name type="scientific">Coemansia asiatica</name>
    <dbReference type="NCBI Taxonomy" id="1052880"/>
    <lineage>
        <taxon>Eukaryota</taxon>
        <taxon>Fungi</taxon>
        <taxon>Fungi incertae sedis</taxon>
        <taxon>Zoopagomycota</taxon>
        <taxon>Kickxellomycotina</taxon>
        <taxon>Kickxellomycetes</taxon>
        <taxon>Kickxellales</taxon>
        <taxon>Kickxellaceae</taxon>
        <taxon>Coemansia</taxon>
    </lineage>
</organism>
<dbReference type="PIRSF" id="PIRSF000157">
    <property type="entry name" value="Oxoglu_dh_E1"/>
    <property type="match status" value="1"/>
</dbReference>
<dbReference type="Pfam" id="PF16870">
    <property type="entry name" value="OxoGdeHyase_C"/>
    <property type="match status" value="1"/>
</dbReference>
<dbReference type="Pfam" id="PF02779">
    <property type="entry name" value="Transket_pyr"/>
    <property type="match status" value="1"/>
</dbReference>